<dbReference type="Proteomes" id="UP000244496">
    <property type="component" value="Plasmid unnamed1"/>
</dbReference>
<evidence type="ECO:0000313" key="5">
    <source>
        <dbReference type="Proteomes" id="UP000244496"/>
    </source>
</evidence>
<feature type="transmembrane region" description="Helical" evidence="2">
    <location>
        <begin position="136"/>
        <end position="155"/>
    </location>
</feature>
<name>A0A2S0US33_9RHOB</name>
<keyword evidence="2" id="KW-0812">Transmembrane</keyword>
<reference evidence="4 5" key="1">
    <citation type="submission" date="2018-04" db="EMBL/GenBank/DDBJ databases">
        <title>Genome sequencing of Gemmobacter.</title>
        <authorList>
            <person name="Yi H."/>
            <person name="Baek M.-G."/>
        </authorList>
    </citation>
    <scope>NUCLEOTIDE SEQUENCE [LARGE SCALE GENOMIC DNA]</scope>
    <source>
        <strain evidence="4 5">HYN0069</strain>
        <plasmid evidence="5">Plasmid unnamed1</plasmid>
    </source>
</reference>
<keyword evidence="4" id="KW-0614">Plasmid</keyword>
<dbReference type="GO" id="GO:0016020">
    <property type="term" value="C:membrane"/>
    <property type="evidence" value="ECO:0007669"/>
    <property type="project" value="TreeGrafter"/>
</dbReference>
<feature type="transmembrane region" description="Helical" evidence="2">
    <location>
        <begin position="268"/>
        <end position="285"/>
    </location>
</feature>
<keyword evidence="5" id="KW-1185">Reference proteome</keyword>
<geneLocation type="plasmid" evidence="4">
    <name>unnamed1</name>
</geneLocation>
<dbReference type="InterPro" id="IPR050879">
    <property type="entry name" value="Acyltransferase_3"/>
</dbReference>
<feature type="domain" description="Acyltransferase 3" evidence="3">
    <location>
        <begin position="5"/>
        <end position="296"/>
    </location>
</feature>
<feature type="transmembrane region" description="Helical" evidence="2">
    <location>
        <begin position="188"/>
        <end position="207"/>
    </location>
</feature>
<gene>
    <name evidence="4" type="ORF">HYN69_18645</name>
</gene>
<dbReference type="PANTHER" id="PTHR23028">
    <property type="entry name" value="ACETYLTRANSFERASE"/>
    <property type="match status" value="1"/>
</dbReference>
<feature type="transmembrane region" description="Helical" evidence="2">
    <location>
        <begin position="31"/>
        <end position="51"/>
    </location>
</feature>
<dbReference type="PANTHER" id="PTHR23028:SF53">
    <property type="entry name" value="ACYL_TRANSF_3 DOMAIN-CONTAINING PROTEIN"/>
    <property type="match status" value="1"/>
</dbReference>
<organism evidence="4 5">
    <name type="scientific">Paragemmobacter aquarius</name>
    <dbReference type="NCBI Taxonomy" id="2169400"/>
    <lineage>
        <taxon>Bacteria</taxon>
        <taxon>Pseudomonadati</taxon>
        <taxon>Pseudomonadota</taxon>
        <taxon>Alphaproteobacteria</taxon>
        <taxon>Rhodobacterales</taxon>
        <taxon>Paracoccaceae</taxon>
        <taxon>Paragemmobacter</taxon>
    </lineage>
</organism>
<feature type="transmembrane region" description="Helical" evidence="2">
    <location>
        <begin position="72"/>
        <end position="91"/>
    </location>
</feature>
<feature type="transmembrane region" description="Helical" evidence="2">
    <location>
        <begin position="237"/>
        <end position="256"/>
    </location>
</feature>
<dbReference type="AlphaFoldDB" id="A0A2S0US33"/>
<dbReference type="OrthoDB" id="9796461at2"/>
<feature type="region of interest" description="Disordered" evidence="1">
    <location>
        <begin position="375"/>
        <end position="456"/>
    </location>
</feature>
<sequence>MHHRPEIDGLRAVAVVPVVLFHAGAPGFSGGFIGVDVFFVVSGYLITLIRVSDLSQNRLSLRQFYIRRARRILPALFAMMFVTLPFAWGWMSTGALEEHSADVLSVLTFSTNFLYLIRDNSYFAPDAGLQPFLHTWSLALEEQFYLLYPVALWLFWYAKPRLLLPALALSALVSFVAADWAAANHAAFYLLPARAWELLVGAIIAFMPSPRRNSLLGIAGIAMIVTPVALFDAGTPFPGRYALLPVLGSAFVLRYAVTGTPAARLLSLRPLTFLGLISYSTYLWHQPLLAITRLYNLAEPAPYLRFRRKPKPAAFRHDAPDGSWQRKTDRLAPASRFVAMNLQRSVPPGPGAPCMEQAYRPVVYLAPDKRDTHDPTAAYPFCHGAPTSAPNRRRPSGKHRRNDEKPDRTGPRCLAAVRVDRGRNAGLSTPDRDETFANQHGERPRRGLHDHPRMRRNRLRHTHRRAQGFCGRCGSGTCRTHA</sequence>
<keyword evidence="2" id="KW-0472">Membrane</keyword>
<feature type="compositionally biased region" description="Basic residues" evidence="1">
    <location>
        <begin position="391"/>
        <end position="400"/>
    </location>
</feature>
<proteinExistence type="predicted"/>
<evidence type="ECO:0000256" key="1">
    <source>
        <dbReference type="SAM" id="MobiDB-lite"/>
    </source>
</evidence>
<evidence type="ECO:0000259" key="3">
    <source>
        <dbReference type="Pfam" id="PF01757"/>
    </source>
</evidence>
<dbReference type="EMBL" id="CP028919">
    <property type="protein sequence ID" value="AWB50621.1"/>
    <property type="molecule type" value="Genomic_DNA"/>
</dbReference>
<feature type="transmembrane region" description="Helical" evidence="2">
    <location>
        <begin position="162"/>
        <end position="182"/>
    </location>
</feature>
<dbReference type="Pfam" id="PF01757">
    <property type="entry name" value="Acyl_transf_3"/>
    <property type="match status" value="1"/>
</dbReference>
<dbReference type="RefSeq" id="WP_108437426.1">
    <property type="nucleotide sequence ID" value="NZ_CP028919.1"/>
</dbReference>
<evidence type="ECO:0000256" key="2">
    <source>
        <dbReference type="SAM" id="Phobius"/>
    </source>
</evidence>
<evidence type="ECO:0000313" key="4">
    <source>
        <dbReference type="EMBL" id="AWB50621.1"/>
    </source>
</evidence>
<feature type="compositionally biased region" description="Basic and acidic residues" evidence="1">
    <location>
        <begin position="401"/>
        <end position="410"/>
    </location>
</feature>
<accession>A0A2S0US33</accession>
<feature type="compositionally biased region" description="Basic and acidic residues" evidence="1">
    <location>
        <begin position="430"/>
        <end position="451"/>
    </location>
</feature>
<dbReference type="GO" id="GO:0016747">
    <property type="term" value="F:acyltransferase activity, transferring groups other than amino-acyl groups"/>
    <property type="evidence" value="ECO:0007669"/>
    <property type="project" value="InterPro"/>
</dbReference>
<dbReference type="KEGG" id="geh:HYN69_18645"/>
<dbReference type="GO" id="GO:0009103">
    <property type="term" value="P:lipopolysaccharide biosynthetic process"/>
    <property type="evidence" value="ECO:0007669"/>
    <property type="project" value="TreeGrafter"/>
</dbReference>
<protein>
    <recommendedName>
        <fullName evidence="3">Acyltransferase 3 domain-containing protein</fullName>
    </recommendedName>
</protein>
<dbReference type="InterPro" id="IPR002656">
    <property type="entry name" value="Acyl_transf_3_dom"/>
</dbReference>
<feature type="transmembrane region" description="Helical" evidence="2">
    <location>
        <begin position="214"/>
        <end position="231"/>
    </location>
</feature>
<keyword evidence="2" id="KW-1133">Transmembrane helix</keyword>